<evidence type="ECO:0008006" key="7">
    <source>
        <dbReference type="Google" id="ProtNLM"/>
    </source>
</evidence>
<organism evidence="5 6">
    <name type="scientific">Nannochloropsis salina CCMP1776</name>
    <dbReference type="NCBI Taxonomy" id="1027361"/>
    <lineage>
        <taxon>Eukaryota</taxon>
        <taxon>Sar</taxon>
        <taxon>Stramenopiles</taxon>
        <taxon>Ochrophyta</taxon>
        <taxon>Eustigmatophyceae</taxon>
        <taxon>Eustigmatales</taxon>
        <taxon>Monodopsidaceae</taxon>
        <taxon>Microchloropsis</taxon>
        <taxon>Microchloropsis salina</taxon>
    </lineage>
</organism>
<comment type="caution">
    <text evidence="5">The sequence shown here is derived from an EMBL/GenBank/DDBJ whole genome shotgun (WGS) entry which is preliminary data.</text>
</comment>
<keyword evidence="3" id="KW-1133">Transmembrane helix</keyword>
<dbReference type="InterPro" id="IPR005828">
    <property type="entry name" value="MFS_sugar_transport-like"/>
</dbReference>
<protein>
    <recommendedName>
        <fullName evidence="7">Major facilitator superfamily (MFS) profile domain-containing protein</fullName>
    </recommendedName>
</protein>
<dbReference type="InterPro" id="IPR050360">
    <property type="entry name" value="MFS_Sugar_Transporters"/>
</dbReference>
<name>A0A4D9CW41_9STRA</name>
<dbReference type="GO" id="GO:0016020">
    <property type="term" value="C:membrane"/>
    <property type="evidence" value="ECO:0007669"/>
    <property type="project" value="UniProtKB-SubCell"/>
</dbReference>
<accession>A0A4D9CW41</accession>
<evidence type="ECO:0000313" key="5">
    <source>
        <dbReference type="EMBL" id="TFJ83452.1"/>
    </source>
</evidence>
<keyword evidence="4" id="KW-0472">Membrane</keyword>
<dbReference type="OrthoDB" id="6612291at2759"/>
<reference evidence="5 6" key="1">
    <citation type="submission" date="2019-01" db="EMBL/GenBank/DDBJ databases">
        <title>Nuclear Genome Assembly of the Microalgal Biofuel strain Nannochloropsis salina CCMP1776.</title>
        <authorList>
            <person name="Hovde B."/>
        </authorList>
    </citation>
    <scope>NUCLEOTIDE SEQUENCE [LARGE SCALE GENOMIC DNA]</scope>
    <source>
        <strain evidence="5 6">CCMP1776</strain>
    </source>
</reference>
<gene>
    <name evidence="5" type="ORF">NSK_005292</name>
</gene>
<keyword evidence="2" id="KW-0812">Transmembrane</keyword>
<dbReference type="Gene3D" id="1.20.1250.20">
    <property type="entry name" value="MFS general substrate transporter like domains"/>
    <property type="match status" value="1"/>
</dbReference>
<dbReference type="EMBL" id="SDOX01000036">
    <property type="protein sequence ID" value="TFJ83452.1"/>
    <property type="molecule type" value="Genomic_DNA"/>
</dbReference>
<dbReference type="Pfam" id="PF00083">
    <property type="entry name" value="Sugar_tr"/>
    <property type="match status" value="1"/>
</dbReference>
<dbReference type="PANTHER" id="PTHR48022">
    <property type="entry name" value="PLASTIDIC GLUCOSE TRANSPORTER 4"/>
    <property type="match status" value="1"/>
</dbReference>
<dbReference type="PANTHER" id="PTHR48022:SF23">
    <property type="entry name" value="MAJOR FACILITATOR SUPERFAMILY (MFS) PROFILE DOMAIN-CONTAINING PROTEIN"/>
    <property type="match status" value="1"/>
</dbReference>
<dbReference type="GO" id="GO:0005351">
    <property type="term" value="F:carbohydrate:proton symporter activity"/>
    <property type="evidence" value="ECO:0007669"/>
    <property type="project" value="TreeGrafter"/>
</dbReference>
<evidence type="ECO:0000256" key="4">
    <source>
        <dbReference type="ARBA" id="ARBA00023136"/>
    </source>
</evidence>
<evidence type="ECO:0000256" key="3">
    <source>
        <dbReference type="ARBA" id="ARBA00022989"/>
    </source>
</evidence>
<dbReference type="AlphaFoldDB" id="A0A4D9CW41"/>
<evidence type="ECO:0000256" key="1">
    <source>
        <dbReference type="ARBA" id="ARBA00004141"/>
    </source>
</evidence>
<evidence type="ECO:0000256" key="2">
    <source>
        <dbReference type="ARBA" id="ARBA00022692"/>
    </source>
</evidence>
<proteinExistence type="predicted"/>
<dbReference type="InterPro" id="IPR036259">
    <property type="entry name" value="MFS_trans_sf"/>
</dbReference>
<dbReference type="Proteomes" id="UP000355283">
    <property type="component" value="Unassembled WGS sequence"/>
</dbReference>
<keyword evidence="6" id="KW-1185">Reference proteome</keyword>
<comment type="subcellular location">
    <subcellularLocation>
        <location evidence="1">Membrane</location>
        <topology evidence="1">Multi-pass membrane protein</topology>
    </subcellularLocation>
</comment>
<sequence>MLRLPESPRWLAAQGKHEAAKASLGGIRQEEEVEGELAGMEAAVEDGGTMLGFGVQLLEQFSGINALPWYGVHISMIALPNRGTITASTLTGERRSLFAPFTFAASDYQNVKRLAGVIIACTALCTSWNFAYSWGPLAWVV</sequence>
<evidence type="ECO:0000313" key="6">
    <source>
        <dbReference type="Proteomes" id="UP000355283"/>
    </source>
</evidence>